<gene>
    <name evidence="2" type="ORF">GUITHDRAFT_150124</name>
</gene>
<feature type="non-terminal residue" evidence="2">
    <location>
        <position position="117"/>
    </location>
</feature>
<feature type="domain" description="ARMC9 CTLH-like" evidence="1">
    <location>
        <begin position="21"/>
        <end position="102"/>
    </location>
</feature>
<evidence type="ECO:0000313" key="4">
    <source>
        <dbReference type="Proteomes" id="UP000011087"/>
    </source>
</evidence>
<evidence type="ECO:0000259" key="1">
    <source>
        <dbReference type="Pfam" id="PF23138"/>
    </source>
</evidence>
<dbReference type="GeneID" id="17310811"/>
<dbReference type="HOGENOM" id="CLU_2091113_0_0_1"/>
<sequence length="117" mass="13458">MQENALLLEENGPAWRERVMGKMLQDFDDGGFNRFWNFWEKCIPQQLVKSHISSRKLELDLHVHFAAQHLQAQKARRSSFHAGSQDPLSALQLYVEGRGRDTLAELNYAHVCALPVL</sequence>
<organism evidence="2">
    <name type="scientific">Guillardia theta (strain CCMP2712)</name>
    <name type="common">Cryptophyte</name>
    <dbReference type="NCBI Taxonomy" id="905079"/>
    <lineage>
        <taxon>Eukaryota</taxon>
        <taxon>Cryptophyceae</taxon>
        <taxon>Pyrenomonadales</taxon>
        <taxon>Geminigeraceae</taxon>
        <taxon>Guillardia</taxon>
    </lineage>
</organism>
<evidence type="ECO:0000313" key="3">
    <source>
        <dbReference type="EnsemblProtists" id="EKX54019"/>
    </source>
</evidence>
<dbReference type="KEGG" id="gtt:GUITHDRAFT_150124"/>
<dbReference type="EnsemblProtists" id="EKX54019">
    <property type="protein sequence ID" value="EKX54019"/>
    <property type="gene ID" value="GUITHDRAFT_150124"/>
</dbReference>
<reference evidence="3" key="3">
    <citation type="submission" date="2015-06" db="UniProtKB">
        <authorList>
            <consortium name="EnsemblProtists"/>
        </authorList>
    </citation>
    <scope>IDENTIFICATION</scope>
</reference>
<dbReference type="Pfam" id="PF23138">
    <property type="entry name" value="CTLH_Armc9"/>
    <property type="match status" value="1"/>
</dbReference>
<evidence type="ECO:0000313" key="2">
    <source>
        <dbReference type="EMBL" id="EKX54019.1"/>
    </source>
</evidence>
<dbReference type="EMBL" id="JH992968">
    <property type="protein sequence ID" value="EKX54019.1"/>
    <property type="molecule type" value="Genomic_DNA"/>
</dbReference>
<dbReference type="InterPro" id="IPR056327">
    <property type="entry name" value="ARMC9_CTLH-like_dom"/>
</dbReference>
<dbReference type="PaxDb" id="55529-EKX54019"/>
<dbReference type="RefSeq" id="XP_005840999.1">
    <property type="nucleotide sequence ID" value="XM_005840942.1"/>
</dbReference>
<reference evidence="4" key="2">
    <citation type="submission" date="2012-11" db="EMBL/GenBank/DDBJ databases">
        <authorList>
            <person name="Kuo A."/>
            <person name="Curtis B.A."/>
            <person name="Tanifuji G."/>
            <person name="Burki F."/>
            <person name="Gruber A."/>
            <person name="Irimia M."/>
            <person name="Maruyama S."/>
            <person name="Arias M.C."/>
            <person name="Ball S.G."/>
            <person name="Gile G.H."/>
            <person name="Hirakawa Y."/>
            <person name="Hopkins J.F."/>
            <person name="Rensing S.A."/>
            <person name="Schmutz J."/>
            <person name="Symeonidi A."/>
            <person name="Elias M."/>
            <person name="Eveleigh R.J."/>
            <person name="Herman E.K."/>
            <person name="Klute M.J."/>
            <person name="Nakayama T."/>
            <person name="Obornik M."/>
            <person name="Reyes-Prieto A."/>
            <person name="Armbrust E.V."/>
            <person name="Aves S.J."/>
            <person name="Beiko R.G."/>
            <person name="Coutinho P."/>
            <person name="Dacks J.B."/>
            <person name="Durnford D.G."/>
            <person name="Fast N.M."/>
            <person name="Green B.R."/>
            <person name="Grisdale C."/>
            <person name="Hempe F."/>
            <person name="Henrissat B."/>
            <person name="Hoppner M.P."/>
            <person name="Ishida K.-I."/>
            <person name="Kim E."/>
            <person name="Koreny L."/>
            <person name="Kroth P.G."/>
            <person name="Liu Y."/>
            <person name="Malik S.-B."/>
            <person name="Maier U.G."/>
            <person name="McRose D."/>
            <person name="Mock T."/>
            <person name="Neilson J.A."/>
            <person name="Onodera N.T."/>
            <person name="Poole A.M."/>
            <person name="Pritham E.J."/>
            <person name="Richards T.A."/>
            <person name="Rocap G."/>
            <person name="Roy S.W."/>
            <person name="Sarai C."/>
            <person name="Schaack S."/>
            <person name="Shirato S."/>
            <person name="Slamovits C.H."/>
            <person name="Spencer D.F."/>
            <person name="Suzuki S."/>
            <person name="Worden A.Z."/>
            <person name="Zauner S."/>
            <person name="Barry K."/>
            <person name="Bell C."/>
            <person name="Bharti A.K."/>
            <person name="Crow J.A."/>
            <person name="Grimwood J."/>
            <person name="Kramer R."/>
            <person name="Lindquist E."/>
            <person name="Lucas S."/>
            <person name="Salamov A."/>
            <person name="McFadden G.I."/>
            <person name="Lane C.E."/>
            <person name="Keeling P.J."/>
            <person name="Gray M.W."/>
            <person name="Grigoriev I.V."/>
            <person name="Archibald J.M."/>
        </authorList>
    </citation>
    <scope>NUCLEOTIDE SEQUENCE</scope>
    <source>
        <strain evidence="4">CCMP2712</strain>
    </source>
</reference>
<dbReference type="Proteomes" id="UP000011087">
    <property type="component" value="Unassembled WGS sequence"/>
</dbReference>
<keyword evidence="4" id="KW-1185">Reference proteome</keyword>
<dbReference type="AlphaFoldDB" id="L1K0C7"/>
<proteinExistence type="predicted"/>
<reference evidence="2 4" key="1">
    <citation type="journal article" date="2012" name="Nature">
        <title>Algal genomes reveal evolutionary mosaicism and the fate of nucleomorphs.</title>
        <authorList>
            <consortium name="DOE Joint Genome Institute"/>
            <person name="Curtis B.A."/>
            <person name="Tanifuji G."/>
            <person name="Burki F."/>
            <person name="Gruber A."/>
            <person name="Irimia M."/>
            <person name="Maruyama S."/>
            <person name="Arias M.C."/>
            <person name="Ball S.G."/>
            <person name="Gile G.H."/>
            <person name="Hirakawa Y."/>
            <person name="Hopkins J.F."/>
            <person name="Kuo A."/>
            <person name="Rensing S.A."/>
            <person name="Schmutz J."/>
            <person name="Symeonidi A."/>
            <person name="Elias M."/>
            <person name="Eveleigh R.J."/>
            <person name="Herman E.K."/>
            <person name="Klute M.J."/>
            <person name="Nakayama T."/>
            <person name="Obornik M."/>
            <person name="Reyes-Prieto A."/>
            <person name="Armbrust E.V."/>
            <person name="Aves S.J."/>
            <person name="Beiko R.G."/>
            <person name="Coutinho P."/>
            <person name="Dacks J.B."/>
            <person name="Durnford D.G."/>
            <person name="Fast N.M."/>
            <person name="Green B.R."/>
            <person name="Grisdale C.J."/>
            <person name="Hempel F."/>
            <person name="Henrissat B."/>
            <person name="Hoppner M.P."/>
            <person name="Ishida K."/>
            <person name="Kim E."/>
            <person name="Koreny L."/>
            <person name="Kroth P.G."/>
            <person name="Liu Y."/>
            <person name="Malik S.B."/>
            <person name="Maier U.G."/>
            <person name="McRose D."/>
            <person name="Mock T."/>
            <person name="Neilson J.A."/>
            <person name="Onodera N.T."/>
            <person name="Poole A.M."/>
            <person name="Pritham E.J."/>
            <person name="Richards T.A."/>
            <person name="Rocap G."/>
            <person name="Roy S.W."/>
            <person name="Sarai C."/>
            <person name="Schaack S."/>
            <person name="Shirato S."/>
            <person name="Slamovits C.H."/>
            <person name="Spencer D.F."/>
            <person name="Suzuki S."/>
            <person name="Worden A.Z."/>
            <person name="Zauner S."/>
            <person name="Barry K."/>
            <person name="Bell C."/>
            <person name="Bharti A.K."/>
            <person name="Crow J.A."/>
            <person name="Grimwood J."/>
            <person name="Kramer R."/>
            <person name="Lindquist E."/>
            <person name="Lucas S."/>
            <person name="Salamov A."/>
            <person name="McFadden G.I."/>
            <person name="Lane C.E."/>
            <person name="Keeling P.J."/>
            <person name="Gray M.W."/>
            <person name="Grigoriev I.V."/>
            <person name="Archibald J.M."/>
        </authorList>
    </citation>
    <scope>NUCLEOTIDE SEQUENCE</scope>
    <source>
        <strain evidence="2 4">CCMP2712</strain>
    </source>
</reference>
<accession>L1K0C7</accession>
<protein>
    <recommendedName>
        <fullName evidence="1">ARMC9 CTLH-like domain-containing protein</fullName>
    </recommendedName>
</protein>
<name>L1K0C7_GUITC</name>